<dbReference type="SUPFAM" id="SSF51316">
    <property type="entry name" value="Mss4-like"/>
    <property type="match status" value="1"/>
</dbReference>
<dbReference type="InterPro" id="IPR028427">
    <property type="entry name" value="Met_Sox_Rdtase_MsrB"/>
</dbReference>
<organism evidence="7 8">
    <name type="scientific">Physocladia obscura</name>
    <dbReference type="NCBI Taxonomy" id="109957"/>
    <lineage>
        <taxon>Eukaryota</taxon>
        <taxon>Fungi</taxon>
        <taxon>Fungi incertae sedis</taxon>
        <taxon>Chytridiomycota</taxon>
        <taxon>Chytridiomycota incertae sedis</taxon>
        <taxon>Chytridiomycetes</taxon>
        <taxon>Chytridiales</taxon>
        <taxon>Chytriomycetaceae</taxon>
        <taxon>Physocladia</taxon>
    </lineage>
</organism>
<comment type="catalytic activity">
    <reaction evidence="5">
        <text>L-methionyl-[protein] + [thioredoxin]-disulfide + H2O = L-methionyl-(R)-S-oxide-[protein] + [thioredoxin]-dithiol</text>
        <dbReference type="Rhea" id="RHEA:24164"/>
        <dbReference type="Rhea" id="RHEA-COMP:10698"/>
        <dbReference type="Rhea" id="RHEA-COMP:10700"/>
        <dbReference type="Rhea" id="RHEA-COMP:12313"/>
        <dbReference type="Rhea" id="RHEA-COMP:12314"/>
        <dbReference type="ChEBI" id="CHEBI:15377"/>
        <dbReference type="ChEBI" id="CHEBI:16044"/>
        <dbReference type="ChEBI" id="CHEBI:29950"/>
        <dbReference type="ChEBI" id="CHEBI:45764"/>
        <dbReference type="ChEBI" id="CHEBI:50058"/>
        <dbReference type="EC" id="1.8.4.12"/>
    </reaction>
</comment>
<dbReference type="NCBIfam" id="TIGR00357">
    <property type="entry name" value="peptide-methionine (R)-S-oxide reductase MsrB"/>
    <property type="match status" value="1"/>
</dbReference>
<dbReference type="GO" id="GO:0033743">
    <property type="term" value="F:peptide-methionine (R)-S-oxide reductase activity"/>
    <property type="evidence" value="ECO:0007669"/>
    <property type="project" value="UniProtKB-EC"/>
</dbReference>
<keyword evidence="4 5" id="KW-0560">Oxidoreductase</keyword>
<evidence type="ECO:0000313" key="7">
    <source>
        <dbReference type="EMBL" id="KAJ3088833.1"/>
    </source>
</evidence>
<keyword evidence="3 5" id="KW-0862">Zinc</keyword>
<accession>A0AAD5SND2</accession>
<dbReference type="PROSITE" id="PS51790">
    <property type="entry name" value="MSRB"/>
    <property type="match status" value="1"/>
</dbReference>
<protein>
    <recommendedName>
        <fullName evidence="5">Peptide-methionine (R)-S-oxide reductase</fullName>
        <ecNumber evidence="5">1.8.4.12</ecNumber>
    </recommendedName>
</protein>
<reference evidence="7" key="1">
    <citation type="submission" date="2020-05" db="EMBL/GenBank/DDBJ databases">
        <title>Phylogenomic resolution of chytrid fungi.</title>
        <authorList>
            <person name="Stajich J.E."/>
            <person name="Amses K."/>
            <person name="Simmons R."/>
            <person name="Seto K."/>
            <person name="Myers J."/>
            <person name="Bonds A."/>
            <person name="Quandt C.A."/>
            <person name="Barry K."/>
            <person name="Liu P."/>
            <person name="Grigoriev I."/>
            <person name="Longcore J.E."/>
            <person name="James T.Y."/>
        </authorList>
    </citation>
    <scope>NUCLEOTIDE SEQUENCE</scope>
    <source>
        <strain evidence="7">JEL0513</strain>
    </source>
</reference>
<comment type="similarity">
    <text evidence="1 5">Belongs to the MsrB Met sulfoxide reductase family.</text>
</comment>
<comment type="cofactor">
    <cofactor evidence="5">
        <name>Zn(2+)</name>
        <dbReference type="ChEBI" id="CHEBI:29105"/>
    </cofactor>
    <text evidence="5">Binds 1 zinc ion per subunit.</text>
</comment>
<comment type="caution">
    <text evidence="7">The sequence shown here is derived from an EMBL/GenBank/DDBJ whole genome shotgun (WGS) entry which is preliminary data.</text>
</comment>
<dbReference type="GO" id="GO:0006979">
    <property type="term" value="P:response to oxidative stress"/>
    <property type="evidence" value="ECO:0007669"/>
    <property type="project" value="InterPro"/>
</dbReference>
<dbReference type="InterPro" id="IPR011057">
    <property type="entry name" value="Mss4-like_sf"/>
</dbReference>
<dbReference type="GO" id="GO:0046872">
    <property type="term" value="F:metal ion binding"/>
    <property type="evidence" value="ECO:0007669"/>
    <property type="project" value="UniProtKB-KW"/>
</dbReference>
<gene>
    <name evidence="7" type="ORF">HK100_007929</name>
</gene>
<dbReference type="EMBL" id="JADGJH010003781">
    <property type="protein sequence ID" value="KAJ3088833.1"/>
    <property type="molecule type" value="Genomic_DNA"/>
</dbReference>
<dbReference type="AlphaFoldDB" id="A0AAD5SND2"/>
<dbReference type="Pfam" id="PF01641">
    <property type="entry name" value="SelR"/>
    <property type="match status" value="1"/>
</dbReference>
<dbReference type="Proteomes" id="UP001211907">
    <property type="component" value="Unassembled WGS sequence"/>
</dbReference>
<dbReference type="PANTHER" id="PTHR46081:SF8">
    <property type="entry name" value="PEPTIDE METHIONINE SULFOXIDE REDUCTASE 2"/>
    <property type="match status" value="1"/>
</dbReference>
<name>A0AAD5SND2_9FUNG</name>
<feature type="domain" description="MsrB" evidence="6">
    <location>
        <begin position="21"/>
        <end position="147"/>
    </location>
</feature>
<proteinExistence type="inferred from homology"/>
<evidence type="ECO:0000256" key="3">
    <source>
        <dbReference type="ARBA" id="ARBA00022833"/>
    </source>
</evidence>
<keyword evidence="2 5" id="KW-0479">Metal-binding</keyword>
<dbReference type="InterPro" id="IPR002579">
    <property type="entry name" value="Met_Sox_Rdtase_MsrB_dom"/>
</dbReference>
<evidence type="ECO:0000313" key="8">
    <source>
        <dbReference type="Proteomes" id="UP001211907"/>
    </source>
</evidence>
<dbReference type="EC" id="1.8.4.12" evidence="5"/>
<keyword evidence="8" id="KW-1185">Reference proteome</keyword>
<evidence type="ECO:0000259" key="6">
    <source>
        <dbReference type="PROSITE" id="PS51790"/>
    </source>
</evidence>
<evidence type="ECO:0000256" key="1">
    <source>
        <dbReference type="ARBA" id="ARBA00007174"/>
    </source>
</evidence>
<dbReference type="GO" id="GO:0030091">
    <property type="term" value="P:protein repair"/>
    <property type="evidence" value="ECO:0007669"/>
    <property type="project" value="InterPro"/>
</dbReference>
<dbReference type="PANTHER" id="PTHR46081">
    <property type="entry name" value="PEPTIDE METHIONINE SULFOXIDE REDUCTASE 2"/>
    <property type="match status" value="1"/>
</dbReference>
<evidence type="ECO:0000256" key="5">
    <source>
        <dbReference type="RuleBase" id="RU365044"/>
    </source>
</evidence>
<sequence length="153" mass="17230">MGQQVSSQDTPNTTATVVKTDEEWRKQLTADQFRILRWKGTEMPGSGEYDKHFVPSGFYKCVGCDAPLYPASAKFNSGTGWPAFHSGIPGAIHRQTDWRQGPGVTEITCANCDGHLGHVFKGEWMTRKFESNERHCVNSICLKFEKQEFPESQ</sequence>
<evidence type="ECO:0000256" key="4">
    <source>
        <dbReference type="ARBA" id="ARBA00023002"/>
    </source>
</evidence>
<dbReference type="Gene3D" id="2.170.150.20">
    <property type="entry name" value="Peptide methionine sulfoxide reductase"/>
    <property type="match status" value="1"/>
</dbReference>
<evidence type="ECO:0000256" key="2">
    <source>
        <dbReference type="ARBA" id="ARBA00022723"/>
    </source>
</evidence>